<evidence type="ECO:0000256" key="3">
    <source>
        <dbReference type="ARBA" id="ARBA00023274"/>
    </source>
</evidence>
<keyword evidence="7" id="KW-1185">Reference proteome</keyword>
<sequence>MPSKRGMATVSAFQLPKKKVTLNTLADNPKSKPKKKRLGRGYGSGHGRTCGRGTKGQKARTGNGQPVPGFEGGQTPLHRVFPKRGFKNPFNRDLQALNLDRLQHWINNGRIDPTKTITMKELYDSKIIKFKDGVSLLGDGSQHFNSKITIEATKASKKAIERIEALGGKVTCVYHNRLAMKALLHPEKFAIIPKFAEPRTAKLRQWYMNPENRGYLAGERKSTRKTDATIPASLDQ</sequence>
<evidence type="ECO:0000313" key="7">
    <source>
        <dbReference type="Proteomes" id="UP001150538"/>
    </source>
</evidence>
<feature type="region of interest" description="Disordered" evidence="4">
    <location>
        <begin position="217"/>
        <end position="236"/>
    </location>
</feature>
<dbReference type="PANTHER" id="PTHR12934:SF11">
    <property type="entry name" value="LARGE RIBOSOMAL SUBUNIT PROTEIN UL15M"/>
    <property type="match status" value="1"/>
</dbReference>
<dbReference type="OrthoDB" id="361383at2759"/>
<proteinExistence type="inferred from homology"/>
<evidence type="ECO:0000256" key="4">
    <source>
        <dbReference type="SAM" id="MobiDB-lite"/>
    </source>
</evidence>
<feature type="compositionally biased region" description="Gly residues" evidence="4">
    <location>
        <begin position="40"/>
        <end position="54"/>
    </location>
</feature>
<dbReference type="GO" id="GO:0005762">
    <property type="term" value="C:mitochondrial large ribosomal subunit"/>
    <property type="evidence" value="ECO:0007669"/>
    <property type="project" value="TreeGrafter"/>
</dbReference>
<dbReference type="InterPro" id="IPR036227">
    <property type="entry name" value="Ribosomal_uL15/eL18_sf"/>
</dbReference>
<protein>
    <submittedName>
        <fullName evidence="6">YmL10</fullName>
    </submittedName>
</protein>
<dbReference type="InterPro" id="IPR021131">
    <property type="entry name" value="Ribosomal_uL15/eL18"/>
</dbReference>
<comment type="similarity">
    <text evidence="1">Belongs to the universal ribosomal protein uL15 family.</text>
</comment>
<evidence type="ECO:0000256" key="2">
    <source>
        <dbReference type="ARBA" id="ARBA00022980"/>
    </source>
</evidence>
<organism evidence="6 7">
    <name type="scientific">Mycoemilia scoparia</name>
    <dbReference type="NCBI Taxonomy" id="417184"/>
    <lineage>
        <taxon>Eukaryota</taxon>
        <taxon>Fungi</taxon>
        <taxon>Fungi incertae sedis</taxon>
        <taxon>Zoopagomycota</taxon>
        <taxon>Kickxellomycotina</taxon>
        <taxon>Kickxellomycetes</taxon>
        <taxon>Kickxellales</taxon>
        <taxon>Kickxellaceae</taxon>
        <taxon>Mycoemilia</taxon>
    </lineage>
</organism>
<feature type="compositionally biased region" description="Basic and acidic residues" evidence="4">
    <location>
        <begin position="218"/>
        <end position="227"/>
    </location>
</feature>
<keyword evidence="2" id="KW-0689">Ribosomal protein</keyword>
<feature type="region of interest" description="Disordered" evidence="4">
    <location>
        <begin position="21"/>
        <end position="77"/>
    </location>
</feature>
<evidence type="ECO:0000256" key="1">
    <source>
        <dbReference type="ARBA" id="ARBA00007320"/>
    </source>
</evidence>
<dbReference type="GO" id="GO:0003735">
    <property type="term" value="F:structural constituent of ribosome"/>
    <property type="evidence" value="ECO:0007669"/>
    <property type="project" value="InterPro"/>
</dbReference>
<dbReference type="Pfam" id="PF00828">
    <property type="entry name" value="Ribosomal_L27A"/>
    <property type="match status" value="1"/>
</dbReference>
<dbReference type="InterPro" id="IPR030878">
    <property type="entry name" value="Ribosomal_uL15"/>
</dbReference>
<dbReference type="SUPFAM" id="SSF52080">
    <property type="entry name" value="Ribosomal proteins L15p and L18e"/>
    <property type="match status" value="1"/>
</dbReference>
<dbReference type="AlphaFoldDB" id="A0A9W8A8F3"/>
<dbReference type="InterPro" id="IPR005749">
    <property type="entry name" value="Ribosomal_uL15_bac-type"/>
</dbReference>
<dbReference type="Gene3D" id="3.100.10.10">
    <property type="match status" value="1"/>
</dbReference>
<keyword evidence="3" id="KW-0687">Ribonucleoprotein</keyword>
<dbReference type="HAMAP" id="MF_01341">
    <property type="entry name" value="Ribosomal_uL15"/>
    <property type="match status" value="1"/>
</dbReference>
<evidence type="ECO:0000313" key="6">
    <source>
        <dbReference type="EMBL" id="KAJ1919615.1"/>
    </source>
</evidence>
<name>A0A9W8A8F3_9FUNG</name>
<dbReference type="NCBIfam" id="TIGR01071">
    <property type="entry name" value="rplO_bact"/>
    <property type="match status" value="1"/>
</dbReference>
<dbReference type="EMBL" id="JANBPU010000024">
    <property type="protein sequence ID" value="KAJ1919615.1"/>
    <property type="molecule type" value="Genomic_DNA"/>
</dbReference>
<dbReference type="PANTHER" id="PTHR12934">
    <property type="entry name" value="50S RIBOSOMAL PROTEIN L15"/>
    <property type="match status" value="1"/>
</dbReference>
<evidence type="ECO:0000259" key="5">
    <source>
        <dbReference type="Pfam" id="PF00828"/>
    </source>
</evidence>
<comment type="caution">
    <text evidence="6">The sequence shown here is derived from an EMBL/GenBank/DDBJ whole genome shotgun (WGS) entry which is preliminary data.</text>
</comment>
<accession>A0A9W8A8F3</accession>
<reference evidence="6" key="1">
    <citation type="submission" date="2022-07" db="EMBL/GenBank/DDBJ databases">
        <title>Phylogenomic reconstructions and comparative analyses of Kickxellomycotina fungi.</title>
        <authorList>
            <person name="Reynolds N.K."/>
            <person name="Stajich J.E."/>
            <person name="Barry K."/>
            <person name="Grigoriev I.V."/>
            <person name="Crous P."/>
            <person name="Smith M.E."/>
        </authorList>
    </citation>
    <scope>NUCLEOTIDE SEQUENCE</scope>
    <source>
        <strain evidence="6">NBRC 100468</strain>
    </source>
</reference>
<dbReference type="Proteomes" id="UP001150538">
    <property type="component" value="Unassembled WGS sequence"/>
</dbReference>
<dbReference type="GO" id="GO:0006412">
    <property type="term" value="P:translation"/>
    <property type="evidence" value="ECO:0007669"/>
    <property type="project" value="InterPro"/>
</dbReference>
<gene>
    <name evidence="6" type="primary">MRPL10_1</name>
    <name evidence="6" type="ORF">H4219_001863</name>
</gene>
<feature type="domain" description="Large ribosomal subunit protein uL15/eL18" evidence="5">
    <location>
        <begin position="97"/>
        <end position="171"/>
    </location>
</feature>